<keyword evidence="2" id="KW-1185">Reference proteome</keyword>
<evidence type="ECO:0000313" key="2">
    <source>
        <dbReference type="Proteomes" id="UP000317369"/>
    </source>
</evidence>
<name>A0A517YZ25_9BACT</name>
<gene>
    <name evidence="1" type="ORF">KS4_35500</name>
</gene>
<dbReference type="KEGG" id="pcor:KS4_35500"/>
<protein>
    <submittedName>
        <fullName evidence="1">Uncharacterized protein</fullName>
    </submittedName>
</protein>
<dbReference type="Proteomes" id="UP000317369">
    <property type="component" value="Chromosome"/>
</dbReference>
<accession>A0A517YZ25</accession>
<dbReference type="AlphaFoldDB" id="A0A517YZ25"/>
<evidence type="ECO:0000313" key="1">
    <source>
        <dbReference type="EMBL" id="QDU35467.1"/>
    </source>
</evidence>
<dbReference type="EMBL" id="CP036425">
    <property type="protein sequence ID" value="QDU35467.1"/>
    <property type="molecule type" value="Genomic_DNA"/>
</dbReference>
<sequence>MFSDVKKLSVEAGGGDVIVEVVGGWGKRGELSDFDDLMGDVVD</sequence>
<organism evidence="1 2">
    <name type="scientific">Poriferisphaera corsica</name>
    <dbReference type="NCBI Taxonomy" id="2528020"/>
    <lineage>
        <taxon>Bacteria</taxon>
        <taxon>Pseudomonadati</taxon>
        <taxon>Planctomycetota</taxon>
        <taxon>Phycisphaerae</taxon>
        <taxon>Phycisphaerales</taxon>
        <taxon>Phycisphaeraceae</taxon>
        <taxon>Poriferisphaera</taxon>
    </lineage>
</organism>
<reference evidence="1 2" key="1">
    <citation type="submission" date="2019-02" db="EMBL/GenBank/DDBJ databases">
        <title>Deep-cultivation of Planctomycetes and their phenomic and genomic characterization uncovers novel biology.</title>
        <authorList>
            <person name="Wiegand S."/>
            <person name="Jogler M."/>
            <person name="Boedeker C."/>
            <person name="Pinto D."/>
            <person name="Vollmers J."/>
            <person name="Rivas-Marin E."/>
            <person name="Kohn T."/>
            <person name="Peeters S.H."/>
            <person name="Heuer A."/>
            <person name="Rast P."/>
            <person name="Oberbeckmann S."/>
            <person name="Bunk B."/>
            <person name="Jeske O."/>
            <person name="Meyerdierks A."/>
            <person name="Storesund J.E."/>
            <person name="Kallscheuer N."/>
            <person name="Luecker S."/>
            <person name="Lage O.M."/>
            <person name="Pohl T."/>
            <person name="Merkel B.J."/>
            <person name="Hornburger P."/>
            <person name="Mueller R.-W."/>
            <person name="Bruemmer F."/>
            <person name="Labrenz M."/>
            <person name="Spormann A.M."/>
            <person name="Op den Camp H."/>
            <person name="Overmann J."/>
            <person name="Amann R."/>
            <person name="Jetten M.S.M."/>
            <person name="Mascher T."/>
            <person name="Medema M.H."/>
            <person name="Devos D.P."/>
            <person name="Kaster A.-K."/>
            <person name="Ovreas L."/>
            <person name="Rohde M."/>
            <person name="Galperin M.Y."/>
            <person name="Jogler C."/>
        </authorList>
    </citation>
    <scope>NUCLEOTIDE SEQUENCE [LARGE SCALE GENOMIC DNA]</scope>
    <source>
        <strain evidence="1 2">KS4</strain>
    </source>
</reference>
<proteinExistence type="predicted"/>